<feature type="compositionally biased region" description="Acidic residues" evidence="1">
    <location>
        <begin position="285"/>
        <end position="295"/>
    </location>
</feature>
<dbReference type="Proteomes" id="UP001237642">
    <property type="component" value="Unassembled WGS sequence"/>
</dbReference>
<feature type="region of interest" description="Disordered" evidence="1">
    <location>
        <begin position="262"/>
        <end position="295"/>
    </location>
</feature>
<dbReference type="Pfam" id="PF13963">
    <property type="entry name" value="Transpos_assoc"/>
    <property type="match status" value="1"/>
</dbReference>
<feature type="domain" description="Transposase-associated" evidence="2">
    <location>
        <begin position="5"/>
        <end position="83"/>
    </location>
</feature>
<feature type="compositionally biased region" description="Basic and acidic residues" evidence="1">
    <location>
        <begin position="82"/>
        <end position="91"/>
    </location>
</feature>
<name>A0AAD8HDE0_9APIA</name>
<gene>
    <name evidence="3" type="ORF">POM88_039744</name>
</gene>
<keyword evidence="4" id="KW-1185">Reference proteome</keyword>
<evidence type="ECO:0000313" key="3">
    <source>
        <dbReference type="EMBL" id="KAK1364183.1"/>
    </source>
</evidence>
<sequence length="295" mass="34601">MASDRSWMNRRFDANKKITDDYKIGVEDFIRYAVARTEDSKGRIRCPCTECGNYYIKYPDDVILDLYRHGIMPGYTTWSSHGESDRSRDDTGTSSRNVGNIHDDFYDAREMLEDFAEANRHFQNVEEEPTTVASHFYKMLDNATEPLYPNCERLVKYYVLINSPEVAPYLSEFQKLVHRHHPEFNDAQKEEKQKELFANWFERRVKDDIELKAKFKDLIKGPSYEVQSYKVSNSSSSHVEKVVFHDGSNFFIDLRNFENDYSVHEDNEPQKDDEDISVDEQSGSENDDDDNDDLI</sequence>
<protein>
    <recommendedName>
        <fullName evidence="2">Transposase-associated domain-containing protein</fullName>
    </recommendedName>
</protein>
<reference evidence="3" key="2">
    <citation type="submission" date="2023-05" db="EMBL/GenBank/DDBJ databases">
        <authorList>
            <person name="Schelkunov M.I."/>
        </authorList>
    </citation>
    <scope>NUCLEOTIDE SEQUENCE</scope>
    <source>
        <strain evidence="3">Hsosn_3</strain>
        <tissue evidence="3">Leaf</tissue>
    </source>
</reference>
<dbReference type="InterPro" id="IPR029480">
    <property type="entry name" value="Transpos_assoc"/>
</dbReference>
<reference evidence="3" key="1">
    <citation type="submission" date="2023-02" db="EMBL/GenBank/DDBJ databases">
        <title>Genome of toxic invasive species Heracleum sosnowskyi carries increased number of genes despite the absence of recent whole-genome duplications.</title>
        <authorList>
            <person name="Schelkunov M."/>
            <person name="Shtratnikova V."/>
            <person name="Makarenko M."/>
            <person name="Klepikova A."/>
            <person name="Omelchenko D."/>
            <person name="Novikova G."/>
            <person name="Obukhova E."/>
            <person name="Bogdanov V."/>
            <person name="Penin A."/>
            <person name="Logacheva M."/>
        </authorList>
    </citation>
    <scope>NUCLEOTIDE SEQUENCE</scope>
    <source>
        <strain evidence="3">Hsosn_3</strain>
        <tissue evidence="3">Leaf</tissue>
    </source>
</reference>
<feature type="region of interest" description="Disordered" evidence="1">
    <location>
        <begin position="78"/>
        <end position="99"/>
    </location>
</feature>
<dbReference type="AlphaFoldDB" id="A0AAD8HDE0"/>
<accession>A0AAD8HDE0</accession>
<evidence type="ECO:0000313" key="4">
    <source>
        <dbReference type="Proteomes" id="UP001237642"/>
    </source>
</evidence>
<comment type="caution">
    <text evidence="3">The sequence shown here is derived from an EMBL/GenBank/DDBJ whole genome shotgun (WGS) entry which is preliminary data.</text>
</comment>
<evidence type="ECO:0000256" key="1">
    <source>
        <dbReference type="SAM" id="MobiDB-lite"/>
    </source>
</evidence>
<proteinExistence type="predicted"/>
<evidence type="ECO:0000259" key="2">
    <source>
        <dbReference type="Pfam" id="PF13963"/>
    </source>
</evidence>
<organism evidence="3 4">
    <name type="scientific">Heracleum sosnowskyi</name>
    <dbReference type="NCBI Taxonomy" id="360622"/>
    <lineage>
        <taxon>Eukaryota</taxon>
        <taxon>Viridiplantae</taxon>
        <taxon>Streptophyta</taxon>
        <taxon>Embryophyta</taxon>
        <taxon>Tracheophyta</taxon>
        <taxon>Spermatophyta</taxon>
        <taxon>Magnoliopsida</taxon>
        <taxon>eudicotyledons</taxon>
        <taxon>Gunneridae</taxon>
        <taxon>Pentapetalae</taxon>
        <taxon>asterids</taxon>
        <taxon>campanulids</taxon>
        <taxon>Apiales</taxon>
        <taxon>Apiaceae</taxon>
        <taxon>Apioideae</taxon>
        <taxon>apioid superclade</taxon>
        <taxon>Tordylieae</taxon>
        <taxon>Tordyliinae</taxon>
        <taxon>Heracleum</taxon>
    </lineage>
</organism>
<dbReference type="EMBL" id="JAUIZM010000009">
    <property type="protein sequence ID" value="KAK1364183.1"/>
    <property type="molecule type" value="Genomic_DNA"/>
</dbReference>